<protein>
    <submittedName>
        <fullName evidence="2">Uncharacterized protein</fullName>
    </submittedName>
</protein>
<reference evidence="2" key="2">
    <citation type="journal article" date="2015" name="Data Brief">
        <title>Shoot transcriptome of the giant reed, Arundo donax.</title>
        <authorList>
            <person name="Barrero R.A."/>
            <person name="Guerrero F.D."/>
            <person name="Moolhuijzen P."/>
            <person name="Goolsby J.A."/>
            <person name="Tidwell J."/>
            <person name="Bellgard S.E."/>
            <person name="Bellgard M.I."/>
        </authorList>
    </citation>
    <scope>NUCLEOTIDE SEQUENCE</scope>
    <source>
        <tissue evidence="2">Shoot tissue taken approximately 20 cm above the soil surface</tissue>
    </source>
</reference>
<evidence type="ECO:0000313" key="2">
    <source>
        <dbReference type="EMBL" id="JAD30520.1"/>
    </source>
</evidence>
<feature type="region of interest" description="Disordered" evidence="1">
    <location>
        <begin position="1"/>
        <end position="26"/>
    </location>
</feature>
<organism evidence="2">
    <name type="scientific">Arundo donax</name>
    <name type="common">Giant reed</name>
    <name type="synonym">Donax arundinaceus</name>
    <dbReference type="NCBI Taxonomy" id="35708"/>
    <lineage>
        <taxon>Eukaryota</taxon>
        <taxon>Viridiplantae</taxon>
        <taxon>Streptophyta</taxon>
        <taxon>Embryophyta</taxon>
        <taxon>Tracheophyta</taxon>
        <taxon>Spermatophyta</taxon>
        <taxon>Magnoliopsida</taxon>
        <taxon>Liliopsida</taxon>
        <taxon>Poales</taxon>
        <taxon>Poaceae</taxon>
        <taxon>PACMAD clade</taxon>
        <taxon>Arundinoideae</taxon>
        <taxon>Arundineae</taxon>
        <taxon>Arundo</taxon>
    </lineage>
</organism>
<evidence type="ECO:0000256" key="1">
    <source>
        <dbReference type="SAM" id="MobiDB-lite"/>
    </source>
</evidence>
<accession>A0A0A8Z186</accession>
<dbReference type="AlphaFoldDB" id="A0A0A8Z186"/>
<reference evidence="2" key="1">
    <citation type="submission" date="2014-09" db="EMBL/GenBank/DDBJ databases">
        <authorList>
            <person name="Magalhaes I.L.F."/>
            <person name="Oliveira U."/>
            <person name="Santos F.R."/>
            <person name="Vidigal T.H.D.A."/>
            <person name="Brescovit A.D."/>
            <person name="Santos A.J."/>
        </authorList>
    </citation>
    <scope>NUCLEOTIDE SEQUENCE</scope>
    <source>
        <tissue evidence="2">Shoot tissue taken approximately 20 cm above the soil surface</tissue>
    </source>
</reference>
<sequence length="45" mass="4741">MEGEPANKAKQLLPPPSMPASTPVDDAALPFVSCSGCRSGRGWRQ</sequence>
<proteinExistence type="predicted"/>
<name>A0A0A8Z186_ARUDO</name>
<dbReference type="EMBL" id="GBRH01267375">
    <property type="protein sequence ID" value="JAD30520.1"/>
    <property type="molecule type" value="Transcribed_RNA"/>
</dbReference>